<dbReference type="SUPFAM" id="SSF47807">
    <property type="entry name" value="5' to 3' exonuclease, C-terminal subdomain"/>
    <property type="match status" value="1"/>
</dbReference>
<feature type="region of interest" description="Disordered" evidence="3">
    <location>
        <begin position="516"/>
        <end position="582"/>
    </location>
</feature>
<dbReference type="PANTHER" id="PTHR11081">
    <property type="entry name" value="FLAP ENDONUCLEASE FAMILY MEMBER"/>
    <property type="match status" value="1"/>
</dbReference>
<dbReference type="GO" id="GO:0008821">
    <property type="term" value="F:crossover junction DNA endonuclease activity"/>
    <property type="evidence" value="ECO:0007669"/>
    <property type="project" value="InterPro"/>
</dbReference>
<dbReference type="Pfam" id="PF00752">
    <property type="entry name" value="XPG_N"/>
    <property type="match status" value="1"/>
</dbReference>
<evidence type="ECO:0000256" key="3">
    <source>
        <dbReference type="SAM" id="MobiDB-lite"/>
    </source>
</evidence>
<sequence>MGIHGLLKELTPPPRHSLAALAATHYTTHSRPLVLAIDIAIWLFQIQSGRGGSNPALRTFYYRLLRLLSLGIHPLFVFDGPNKPLFKRNKKVGGPGVRVASVPEFLAKQLLKQFGFPWHVAPGEAEAECALLQREGIVDAVLSDDVDTLMFGSRLTFRDWRAEGPMGGSKKTPTHVSVYREAETKERSRGMEREGMILVALMSGGDYLPEGIPGCGPKVACDAARAGFGAELCTFKGNDRAGLRAWKERLQHEIRTNESKFFSRRNNGFTMPEGFPNKEVLGYYTHPCVSTPEKLARLRAGLKWDQPIDFPALRTFAADAFDWRCVGGAKKFIKNLAPALLVRELRRQGDGDGNGDGSDRGGGGRDATEWEREQKGLVQAIHGKRNHATVDMELEYRISFTPAHLIPIDLSQEEEDDEFIPAGGVIEAETDTESDFASIPPSSAATAVDDDDDEDEEEAAKKKRTPKAFEPEQPEKIWVLKTFVQAFFKQRRQAKAAAAGEGTNIRAKKAVKKTAVAGVKSGKGGGRAKKKQDEMDRGRAENALTRYAKVTKAGVEREPLKEQTSSQENSQTHHKPSSLAGGAVFDDADLTVVSGFKMPSTQVPAALLEKIAREAGEEEDVRRRRGEYEVVDLSGSAPRATRQQSGSGAGVFAAFAARKGGMISTTTAAAATGERPTVSQGSDSDILDFTATPPAYAPLSRRTASNSLPASTAPAAVAAVVATKTTTKPKARTGSKIQPKARVTQQPQQNLEARKTPPRRKRPSQELSSPALLPSASSQRTITAYYSPSPRKPRQLLNREVVNLISSSLAKPSIPVSPKGTSRARSQTPTPPNLRTKFVRSPPPVLPAVAFHRLDGADDQETLVDFSPGKLPETVTKRRRKGGLRRWQTAPVRGADDPDDFAQVRYGDMDVGGDAGGALEAMDLACSPSPSPVRFSGGAGGFLVDDDDMGQEEEEENEEQDLRSPSTFIIGRQRSREKDSMPAVSNPFDRRPRSGPRELSSSYPTPPPTANANTPAVLQQPAPASKKSKSNPTNLTNPAAPPPHSPAPKPPLSTHPSAPPLPRRSPRQPQSQTQLQLQAQKKAEKKAFLLRQSLEGAWKEVDAETLDLSGDGSGWKVSGGRAAMRGFFRKRGVEVLDMTGA</sequence>
<dbReference type="InterPro" id="IPR041177">
    <property type="entry name" value="GEN1_C"/>
</dbReference>
<proteinExistence type="predicted"/>
<dbReference type="InterPro" id="IPR029060">
    <property type="entry name" value="PIN-like_dom_sf"/>
</dbReference>
<evidence type="ECO:0000256" key="2">
    <source>
        <dbReference type="ARBA" id="ARBA00022801"/>
    </source>
</evidence>
<dbReference type="Proteomes" id="UP000309340">
    <property type="component" value="Unassembled WGS sequence"/>
</dbReference>
<dbReference type="InterPro" id="IPR006084">
    <property type="entry name" value="XPG/Rad2"/>
</dbReference>
<keyword evidence="7" id="KW-1185">Reference proteome</keyword>
<dbReference type="SMART" id="SM00485">
    <property type="entry name" value="XPGN"/>
    <property type="match status" value="1"/>
</dbReference>
<dbReference type="InterPro" id="IPR037316">
    <property type="entry name" value="Yen1_H3TH"/>
</dbReference>
<dbReference type="AlphaFoldDB" id="A0A4U0WG38"/>
<feature type="domain" description="XPG-I" evidence="4">
    <location>
        <begin position="112"/>
        <end position="196"/>
    </location>
</feature>
<dbReference type="CDD" id="cd09906">
    <property type="entry name" value="H3TH_YEN1"/>
    <property type="match status" value="1"/>
</dbReference>
<feature type="compositionally biased region" description="Low complexity" evidence="3">
    <location>
        <begin position="765"/>
        <end position="779"/>
    </location>
</feature>
<dbReference type="GO" id="GO:0017108">
    <property type="term" value="F:5'-flap endonuclease activity"/>
    <property type="evidence" value="ECO:0007669"/>
    <property type="project" value="TreeGrafter"/>
</dbReference>
<dbReference type="InterPro" id="IPR006085">
    <property type="entry name" value="XPG_DNA_repair_N"/>
</dbReference>
<feature type="compositionally biased region" description="Acidic residues" evidence="3">
    <location>
        <begin position="944"/>
        <end position="959"/>
    </location>
</feature>
<keyword evidence="1" id="KW-0540">Nuclease</keyword>
<feature type="region of interest" description="Disordered" evidence="3">
    <location>
        <begin position="726"/>
        <end position="780"/>
    </location>
</feature>
<evidence type="ECO:0008006" key="8">
    <source>
        <dbReference type="Google" id="ProtNLM"/>
    </source>
</evidence>
<organism evidence="6 7">
    <name type="scientific">Friedmanniomyces simplex</name>
    <dbReference type="NCBI Taxonomy" id="329884"/>
    <lineage>
        <taxon>Eukaryota</taxon>
        <taxon>Fungi</taxon>
        <taxon>Dikarya</taxon>
        <taxon>Ascomycota</taxon>
        <taxon>Pezizomycotina</taxon>
        <taxon>Dothideomycetes</taxon>
        <taxon>Dothideomycetidae</taxon>
        <taxon>Mycosphaerellales</taxon>
        <taxon>Teratosphaeriaceae</taxon>
        <taxon>Friedmanniomyces</taxon>
    </lineage>
</organism>
<reference evidence="6 7" key="1">
    <citation type="submission" date="2017-03" db="EMBL/GenBank/DDBJ databases">
        <title>Genomes of endolithic fungi from Antarctica.</title>
        <authorList>
            <person name="Coleine C."/>
            <person name="Masonjones S."/>
            <person name="Stajich J.E."/>
        </authorList>
    </citation>
    <scope>NUCLEOTIDE SEQUENCE [LARGE SCALE GENOMIC DNA]</scope>
    <source>
        <strain evidence="6 7">CCFEE 5184</strain>
    </source>
</reference>
<dbReference type="PANTHER" id="PTHR11081:SF75">
    <property type="entry name" value="ENDONUCLEASE, PUTATIVE (AFU_ORTHOLOGUE AFUA_3G13260)-RELATED"/>
    <property type="match status" value="1"/>
</dbReference>
<feature type="compositionally biased region" description="Basic and acidic residues" evidence="3">
    <location>
        <begin position="357"/>
        <end position="369"/>
    </location>
</feature>
<dbReference type="Gene3D" id="1.10.150.20">
    <property type="entry name" value="5' to 3' exonuclease, C-terminal subdomain"/>
    <property type="match status" value="1"/>
</dbReference>
<dbReference type="SUPFAM" id="SSF88723">
    <property type="entry name" value="PIN domain-like"/>
    <property type="match status" value="1"/>
</dbReference>
<name>A0A4U0WG38_9PEZI</name>
<dbReference type="Pfam" id="PF00867">
    <property type="entry name" value="XPG_I"/>
    <property type="match status" value="1"/>
</dbReference>
<evidence type="ECO:0000313" key="6">
    <source>
        <dbReference type="EMBL" id="TKA61691.1"/>
    </source>
</evidence>
<protein>
    <recommendedName>
        <fullName evidence="8">XPG-I domain-containing protein</fullName>
    </recommendedName>
</protein>
<dbReference type="InterPro" id="IPR006086">
    <property type="entry name" value="XPG-I_dom"/>
</dbReference>
<feature type="region of interest" description="Disordered" evidence="3">
    <location>
        <begin position="164"/>
        <end position="185"/>
    </location>
</feature>
<keyword evidence="2" id="KW-0378">Hydrolase</keyword>
<feature type="region of interest" description="Disordered" evidence="3">
    <location>
        <begin position="930"/>
        <end position="1083"/>
    </location>
</feature>
<feature type="compositionally biased region" description="Pro residues" evidence="3">
    <location>
        <begin position="1039"/>
        <end position="1063"/>
    </location>
</feature>
<dbReference type="InterPro" id="IPR036279">
    <property type="entry name" value="5-3_exonuclease_C_sf"/>
</dbReference>
<feature type="compositionally biased region" description="Basic and acidic residues" evidence="3">
    <location>
        <begin position="531"/>
        <end position="540"/>
    </location>
</feature>
<comment type="caution">
    <text evidence="6">The sequence shown here is derived from an EMBL/GenBank/DDBJ whole genome shotgun (WGS) entry which is preliminary data.</text>
</comment>
<dbReference type="Pfam" id="PF18380">
    <property type="entry name" value="GEN1_C"/>
    <property type="match status" value="1"/>
</dbReference>
<dbReference type="STRING" id="329884.A0A4U0WG38"/>
<evidence type="ECO:0000313" key="7">
    <source>
        <dbReference type="Proteomes" id="UP000309340"/>
    </source>
</evidence>
<evidence type="ECO:0000256" key="1">
    <source>
        <dbReference type="ARBA" id="ARBA00022722"/>
    </source>
</evidence>
<feature type="region of interest" description="Disordered" evidence="3">
    <location>
        <begin position="431"/>
        <end position="470"/>
    </location>
</feature>
<accession>A0A4U0WG38</accession>
<dbReference type="SMART" id="SM00484">
    <property type="entry name" value="XPGI"/>
    <property type="match status" value="1"/>
</dbReference>
<gene>
    <name evidence="6" type="ORF">B0A55_13070</name>
</gene>
<dbReference type="EMBL" id="NAJQ01001181">
    <property type="protein sequence ID" value="TKA61691.1"/>
    <property type="molecule type" value="Genomic_DNA"/>
</dbReference>
<feature type="compositionally biased region" description="Low complexity" evidence="3">
    <location>
        <begin position="1067"/>
        <end position="1080"/>
    </location>
</feature>
<evidence type="ECO:0000259" key="4">
    <source>
        <dbReference type="SMART" id="SM00484"/>
    </source>
</evidence>
<feature type="domain" description="XPG N-terminal" evidence="5">
    <location>
        <begin position="1"/>
        <end position="95"/>
    </location>
</feature>
<dbReference type="GO" id="GO:0006281">
    <property type="term" value="P:DNA repair"/>
    <property type="evidence" value="ECO:0007669"/>
    <property type="project" value="UniProtKB-ARBA"/>
</dbReference>
<feature type="region of interest" description="Disordered" evidence="3">
    <location>
        <begin position="347"/>
        <end position="369"/>
    </location>
</feature>
<evidence type="ECO:0000259" key="5">
    <source>
        <dbReference type="SMART" id="SM00485"/>
    </source>
</evidence>
<dbReference type="FunFam" id="3.40.50.1010:FF:000037">
    <property type="entry name" value="Rad2-like endonuclease, putative (AFU_orthologue AFUA_3G13260)"/>
    <property type="match status" value="1"/>
</dbReference>
<dbReference type="OrthoDB" id="2959108at2759"/>
<dbReference type="Gene3D" id="3.40.50.1010">
    <property type="entry name" value="5'-nuclease"/>
    <property type="match status" value="2"/>
</dbReference>
<feature type="compositionally biased region" description="Acidic residues" evidence="3">
    <location>
        <begin position="448"/>
        <end position="458"/>
    </location>
</feature>
<feature type="compositionally biased region" description="Polar residues" evidence="3">
    <location>
        <begin position="819"/>
        <end position="828"/>
    </location>
</feature>
<feature type="region of interest" description="Disordered" evidence="3">
    <location>
        <begin position="811"/>
        <end position="841"/>
    </location>
</feature>
<dbReference type="PRINTS" id="PR00853">
    <property type="entry name" value="XPGRADSUPER"/>
</dbReference>
<dbReference type="CDD" id="cd09870">
    <property type="entry name" value="PIN_YEN1"/>
    <property type="match status" value="1"/>
</dbReference>